<evidence type="ECO:0000313" key="4">
    <source>
        <dbReference type="Proteomes" id="UP000319257"/>
    </source>
</evidence>
<gene>
    <name evidence="3" type="ORF">E0L32_002544</name>
</gene>
<keyword evidence="4" id="KW-1185">Reference proteome</keyword>
<comment type="caution">
    <text evidence="3">The sequence shown here is derived from an EMBL/GenBank/DDBJ whole genome shotgun (WGS) entry which is preliminary data.</text>
</comment>
<feature type="signal peptide" evidence="2">
    <location>
        <begin position="1"/>
        <end position="23"/>
    </location>
</feature>
<evidence type="ECO:0000313" key="3">
    <source>
        <dbReference type="EMBL" id="TPX18687.1"/>
    </source>
</evidence>
<proteinExistence type="predicted"/>
<dbReference type="AlphaFoldDB" id="A0A507BFK7"/>
<evidence type="ECO:0000256" key="1">
    <source>
        <dbReference type="SAM" id="MobiDB-lite"/>
    </source>
</evidence>
<reference evidence="3 4" key="1">
    <citation type="submission" date="2019-06" db="EMBL/GenBank/DDBJ databases">
        <title>Draft genome sequence of the filamentous fungus Phialemoniopsis curvata isolated from diesel fuel.</title>
        <authorList>
            <person name="Varaljay V.A."/>
            <person name="Lyon W.J."/>
            <person name="Crouch A.L."/>
            <person name="Drake C.E."/>
            <person name="Hollomon J.M."/>
            <person name="Nadeau L.J."/>
            <person name="Nunn H.S."/>
            <person name="Stevenson B.S."/>
            <person name="Bojanowski C.L."/>
            <person name="Crookes-Goodson W.J."/>
        </authorList>
    </citation>
    <scope>NUCLEOTIDE SEQUENCE [LARGE SCALE GENOMIC DNA]</scope>
    <source>
        <strain evidence="3 4">D216</strain>
    </source>
</reference>
<dbReference type="RefSeq" id="XP_031000398.1">
    <property type="nucleotide sequence ID" value="XM_031136745.1"/>
</dbReference>
<organism evidence="3 4">
    <name type="scientific">Thyridium curvatum</name>
    <dbReference type="NCBI Taxonomy" id="1093900"/>
    <lineage>
        <taxon>Eukaryota</taxon>
        <taxon>Fungi</taxon>
        <taxon>Dikarya</taxon>
        <taxon>Ascomycota</taxon>
        <taxon>Pezizomycotina</taxon>
        <taxon>Sordariomycetes</taxon>
        <taxon>Sordariomycetidae</taxon>
        <taxon>Thyridiales</taxon>
        <taxon>Thyridiaceae</taxon>
        <taxon>Thyridium</taxon>
    </lineage>
</organism>
<sequence>MRAAISHTITVLSLSAILPLALADEPRPAMVPGVPGCAANGHGDAKHIWESDAGDCNNAVYAMYAAGAQTYKAPSNGCNSITKQGNCEIFLCGMGNGDSTISAGAISLAALDIHAYCRLNGRVGGRTVVYTQEGDGKKGSTMVQLGEIHKDELKRRDEDEPESDFAIQLETREEEPSPVEFLGARDLDVEPELRHRRRQLGKRANPDPEDPNEVIDNASAVNEGEQHDISIFNQLMLQNEFITDIRQTMANPNPNWRNTAMASRRFHDQHRDRQVEVTIAFLGENMHDVNEFRHIARDNRLQTLISTIIGQWHQGGFRTLFSNHIYRRYTNSNARVNIGQIAITVEDIIEGPAPPVAILPGGSRF</sequence>
<name>A0A507BFK7_9PEZI</name>
<dbReference type="Proteomes" id="UP000319257">
    <property type="component" value="Unassembled WGS sequence"/>
</dbReference>
<accession>A0A507BFK7</accession>
<feature type="region of interest" description="Disordered" evidence="1">
    <location>
        <begin position="153"/>
        <end position="181"/>
    </location>
</feature>
<feature type="chain" id="PRO_5021422818" evidence="2">
    <location>
        <begin position="24"/>
        <end position="365"/>
    </location>
</feature>
<keyword evidence="2" id="KW-0732">Signal</keyword>
<dbReference type="InParanoid" id="A0A507BFK7"/>
<dbReference type="OrthoDB" id="4832206at2759"/>
<dbReference type="GeneID" id="41969991"/>
<evidence type="ECO:0000256" key="2">
    <source>
        <dbReference type="SAM" id="SignalP"/>
    </source>
</evidence>
<dbReference type="EMBL" id="SKBQ01000010">
    <property type="protein sequence ID" value="TPX18687.1"/>
    <property type="molecule type" value="Genomic_DNA"/>
</dbReference>
<protein>
    <submittedName>
        <fullName evidence="3">Uncharacterized protein</fullName>
    </submittedName>
</protein>